<feature type="compositionally biased region" description="Basic and acidic residues" evidence="1">
    <location>
        <begin position="1329"/>
        <end position="1344"/>
    </location>
</feature>
<feature type="compositionally biased region" description="Polar residues" evidence="1">
    <location>
        <begin position="1614"/>
        <end position="1646"/>
    </location>
</feature>
<feature type="compositionally biased region" description="Basic and acidic residues" evidence="1">
    <location>
        <begin position="152"/>
        <end position="162"/>
    </location>
</feature>
<feature type="compositionally biased region" description="Basic and acidic residues" evidence="1">
    <location>
        <begin position="2792"/>
        <end position="2804"/>
    </location>
</feature>
<dbReference type="SUPFAM" id="SSF46689">
    <property type="entry name" value="Homeodomain-like"/>
    <property type="match status" value="1"/>
</dbReference>
<feature type="compositionally biased region" description="Basic and acidic residues" evidence="1">
    <location>
        <begin position="816"/>
        <end position="827"/>
    </location>
</feature>
<feature type="region of interest" description="Disordered" evidence="1">
    <location>
        <begin position="28"/>
        <end position="49"/>
    </location>
</feature>
<feature type="region of interest" description="Disordered" evidence="1">
    <location>
        <begin position="520"/>
        <end position="949"/>
    </location>
</feature>
<feature type="compositionally biased region" description="Basic and acidic residues" evidence="1">
    <location>
        <begin position="2672"/>
        <end position="2683"/>
    </location>
</feature>
<feature type="compositionally biased region" description="Basic and acidic residues" evidence="1">
    <location>
        <begin position="595"/>
        <end position="611"/>
    </location>
</feature>
<evidence type="ECO:0000313" key="3">
    <source>
        <dbReference type="EMBL" id="KAB5528553.1"/>
    </source>
</evidence>
<feature type="region of interest" description="Disordered" evidence="1">
    <location>
        <begin position="1188"/>
        <end position="1400"/>
    </location>
</feature>
<dbReference type="InterPro" id="IPR001005">
    <property type="entry name" value="SANT/Myb"/>
</dbReference>
<feature type="compositionally biased region" description="Low complexity" evidence="1">
    <location>
        <begin position="134"/>
        <end position="151"/>
    </location>
</feature>
<feature type="compositionally biased region" description="Basic residues" evidence="1">
    <location>
        <begin position="612"/>
        <end position="622"/>
    </location>
</feature>
<dbReference type="Pfam" id="PF15963">
    <property type="entry name" value="Myb_DNA-bind_7"/>
    <property type="match status" value="1"/>
</dbReference>
<dbReference type="SMART" id="SM00717">
    <property type="entry name" value="SANT"/>
    <property type="match status" value="1"/>
</dbReference>
<feature type="region of interest" description="Disordered" evidence="1">
    <location>
        <begin position="2925"/>
        <end position="2979"/>
    </location>
</feature>
<feature type="compositionally biased region" description="Basic and acidic residues" evidence="1">
    <location>
        <begin position="2246"/>
        <end position="2257"/>
    </location>
</feature>
<feature type="compositionally biased region" description="Basic and acidic residues" evidence="1">
    <location>
        <begin position="623"/>
        <end position="640"/>
    </location>
</feature>
<feature type="compositionally biased region" description="Polar residues" evidence="1">
    <location>
        <begin position="1373"/>
        <end position="1382"/>
    </location>
</feature>
<feature type="compositionally biased region" description="Acidic residues" evidence="1">
    <location>
        <begin position="363"/>
        <end position="376"/>
    </location>
</feature>
<feature type="compositionally biased region" description="Polar residues" evidence="1">
    <location>
        <begin position="2571"/>
        <end position="2596"/>
    </location>
</feature>
<feature type="compositionally biased region" description="Low complexity" evidence="1">
    <location>
        <begin position="185"/>
        <end position="210"/>
    </location>
</feature>
<feature type="compositionally biased region" description="Basic and acidic residues" evidence="1">
    <location>
        <begin position="2275"/>
        <end position="2289"/>
    </location>
</feature>
<feature type="compositionally biased region" description="Low complexity" evidence="1">
    <location>
        <begin position="2885"/>
        <end position="2907"/>
    </location>
</feature>
<feature type="compositionally biased region" description="Basic and acidic residues" evidence="1">
    <location>
        <begin position="2310"/>
        <end position="2321"/>
    </location>
</feature>
<feature type="compositionally biased region" description="Polar residues" evidence="1">
    <location>
        <begin position="1213"/>
        <end position="1228"/>
    </location>
</feature>
<sequence length="2994" mass="327040">MGQTFGLILQRFKSGLVIKMMRRSRISVKPNFRPGGRTGTESEQVSQGVSEAGDTLPAVEVEVPRPAPSHQQNVALIEPSEDVAIKNAPEMPSKMTQNDGAPSSGATSSSAAPHRRMRISATPKLLGPKPTSTPRAQPSARMPSSAPSPLSNEEHVQIHDSASEAPAPVSIMSNDPSKSGAPRKSTSPTNLPTQSSTTTQSSSPCDPSTSGLRKSPVREKKSVEDSPPSPQPGQVPQQPPQEPEPPESPSSSDLSSVCFKPSQFDKAGSLEMVEKSSDKDRILRALKLKELMKIERRKDIQMGKRRVGHKEYTALDRSKMTMRDLIYYLPNTSPLRSSIAHEENQEETIIPPSPKQQIKTAEGDEEEEQEESENEEMLVPKVRVAEDGSIILDEESLTVRVQRTSNTKALEDSTALFERGSTTTYSSFRTLNYVKSWSVRETDLFFLAISMVGTDFSLIGQLLTHRSRAAIKSKFKKEERLNPWRVDKALRNKRPYDKEFFSYLLEKILAKDKDKRKSVKLILPKTKKPRKSKGKTSNKLCVSDDDGDDDIFHMDDHEDLEDDEDVSVEKENEDVSNVKEADTSVPAKKRRKRTRDVSKDKDKDNSTEEPVKRKRQRKCSKKTTKEVHSKDDTEGEHDINVEGDTINVNKEDELERSTSASKRRRKRSKNDEEKQNGKPVKGTKGKQLKKSRKVVCDHEESVSEHEESSIRDEDGSATKKKRKRAKNSDLDVDEPAKGKKNTKRKKALKSTVEEEGTAEEGEASAALQEAEQLNAPVTAEVADNVPPKATRRNKKPLPNLATTRSKKSNEPEASAEVERESQDENIHESILTAADSPSEDEKLQMQAVVVLEKTPPRQQNVLSPSKVQCKNNELEPSMSSPASPSSSESSSTQQTRMQRAGRAKRDLSTSGKTGRKTGMMDQDQADPESPMVLLEQNQEPEGEEGDNSLNENLINLSCLRDLDSQMFQRRPMMVLSREEVDMILDASDQSADEDPSVSPLDLSLNTELSFPLQCSKLLEDNDEEGEVDCVFEEHEERTNERASCEERNCEELELTESALAQPDIPNLRDSSTSLTPEVCSQPEVGLSKVTTPTEEAEPQVHPMACKDVTTVATVLEGSPPLVVLDNVDPICMKPDAPMTQETITTETTALGTSLVVSDIMDESEKAMLPTLLKESALASSEITAQSKLTPAGSGLGSHRSLQAAPEVKGELQKSLSGPSQTLETLQDSSEIEEGTQESALASPEIKARTQGCAVAPEVKEDSQEEVSVQSRPTRRSRFQKPKPNLSQKSRVLQNQGQDLKTPSTLKPKSSEPTVSTEKLLYSPATDQHGALEDFSKQNLTKEEETSQSNTVDQMESESTKDLSDASTAVPDQENITTVTLSPASADEPQAQPGTSNLRDISTSLTPEVCSQPEVGLSKVTTPTEEAEPQVHPMACKDVTTVATVLEGSPPLVVLDNVEPICMKPDAPMTQETITTETTTLGTSLVVSDIMEESEKAMLPTLLKESALASSEITAQSKLTPAGSGLGSHRSLQAGPEVKGELQKSLAGPSQTLETLRDSSEIEEGTQESALASPEIKARTQGCAVAPEVKEDSREEVSVQSRPTRRSRFQKPKPNLSQKSRVLQNQGQDLKTPSTLKPKSSEPTVSTEKLLYSPATDQHGALEDFSKQNLTKEEETSQSNTVDRMEAESTKDLSDASTAVPDQENITTVTLSPASADEPQVASECSSSRCDVDMVPLCTSLTSQTGEDTGTGQMIVPSEDVCAPAEIVHLTEGGDKEPTFILTLYEIPVTQTYLPSSSNDSVMTSDLPTFETQASLGFSDQAHTLPSTSESSRIDALLMESDLGVVTKDLAENVMEQISAHETSHEITSPHTKDEDSDASANLEIDIPPRDPHSECKKSSEFAPLDDLAPRTSGYGISKCITALPQDSEDTAQCERVSRMVLADVFVPVSEDTGDDSSKDRTMAVETKEASSVSVTEDLAENVKEQTSSHEHILLDTKDEESDASANLEKGVPHMDHDTECKKGSEFAPLQDLASGTQSTPSGFNISKCIETLPQDSEGTEQCESVSHMVLGDIFVPVSENMGDDSGEDRTMAVESKLQSKEASAVSVTEDLAENVKEQISEHMTSHEPILLDTKDEESDACVNLETGIPYLDPDSECKKGSEISPVEDLASRNQSTPSGFNISKCIETLPQDSEDTEQCESVSHMVLGDIFVPVSEETGDNSSKDTAMAVECKLQSKEASSVGLPERQDTPYEELTKVENSPAVSNPLLCFDSTEESKDTPPLSEEKKAPARRRERQIKTQPKLVKRARAKDVSSKPDQLVKDPSQPTSSHVVLPASHEENLAGMSNTTDEKSLDRMSSRGNQTSVSRGKEVKPKSIAEESPKMSQSDSEPTESKPVSAALHLSKEPKLEEENSENVTGDATVKDDMESSAEDKELSILTSNEGENVRPSCEDMNFSLMKTSGSGSSNVGSEETEAEPQGVSHMVLPDVFVLVSDEIEDALCNDFTVSIESSPQSLSLPKKSGTHIQKELKTEAVSQTLSEESTQNQSPLVDIKTPVRKRGKQEVKRTCTKNDVTGTRLSQPTSPQATTPSSQLTTLPRNENMVLLEEKLQRRHHIMPCTVRLSSLDTVAQSLRIPQLGNRKGNDVMSSPTCHASVTNVSEESSTPSLFEGMKLEDPELEKKSPTRRKGKKNESSPDTKRGHLKPVQTISQTRQLTITDWAKKKSHQTATNQEEEEPEKSSQMQSGLKAKEMHLMVEKTCSKSQHTDSEEPEGSHLVPALEETEEVSSVSKEVNRSSEVAKESNEDPSVSQVKKSPARRRAKLQVKPILSKKACTKSEGNTSTTDQPQPTGFTSPTRQHAQAAREKKESDNITKLPIKEVTSTCSMEANSKSTESSSISSGPQSPISQDTWPRVVLPRVKLWTTEAGVCSASSTPTSSPARVSESVSPPVTPPQLKNSPTQSSSPTASENPDDDPSRVSQFFLCDIFTEVEEAE</sequence>
<feature type="compositionally biased region" description="Basic residues" evidence="1">
    <location>
        <begin position="681"/>
        <end position="693"/>
    </location>
</feature>
<feature type="compositionally biased region" description="Low complexity" evidence="1">
    <location>
        <begin position="763"/>
        <end position="773"/>
    </location>
</feature>
<feature type="region of interest" description="Disordered" evidence="1">
    <location>
        <begin position="91"/>
        <end position="278"/>
    </location>
</feature>
<keyword evidence="4" id="KW-1185">Reference proteome</keyword>
<feature type="compositionally biased region" description="Basic and acidic residues" evidence="1">
    <location>
        <begin position="726"/>
        <end position="737"/>
    </location>
</feature>
<feature type="compositionally biased region" description="Acidic residues" evidence="1">
    <location>
        <begin position="557"/>
        <end position="574"/>
    </location>
</feature>
<feature type="compositionally biased region" description="Basic and acidic residues" evidence="1">
    <location>
        <begin position="2349"/>
        <end position="2358"/>
    </location>
</feature>
<feature type="compositionally biased region" description="Basic and acidic residues" evidence="1">
    <location>
        <begin position="694"/>
        <end position="717"/>
    </location>
</feature>
<feature type="compositionally biased region" description="Basic and acidic residues" evidence="1">
    <location>
        <begin position="2422"/>
        <end position="2436"/>
    </location>
</feature>
<feature type="compositionally biased region" description="Basic and acidic residues" evidence="1">
    <location>
        <begin position="1886"/>
        <end position="1897"/>
    </location>
</feature>
<feature type="compositionally biased region" description="Basic and acidic residues" evidence="1">
    <location>
        <begin position="2691"/>
        <end position="2700"/>
    </location>
</feature>
<feature type="region of interest" description="Disordered" evidence="1">
    <location>
        <begin position="339"/>
        <end position="377"/>
    </location>
</feature>
<feature type="compositionally biased region" description="Basic and acidic residues" evidence="1">
    <location>
        <begin position="1659"/>
        <end position="1674"/>
    </location>
</feature>
<comment type="caution">
    <text evidence="3">The sequence shown here is derived from an EMBL/GenBank/DDBJ whole genome shotgun (WGS) entry which is preliminary data.</text>
</comment>
<feature type="compositionally biased region" description="Basic residues" evidence="1">
    <location>
        <begin position="738"/>
        <end position="748"/>
    </location>
</feature>
<feature type="compositionally biased region" description="Polar residues" evidence="1">
    <location>
        <begin position="2707"/>
        <end position="2717"/>
    </location>
</feature>
<feature type="compositionally biased region" description="Low complexity" evidence="1">
    <location>
        <begin position="2930"/>
        <end position="2948"/>
    </location>
</feature>
<feature type="region of interest" description="Disordered" evidence="1">
    <location>
        <begin position="1518"/>
        <end position="1703"/>
    </location>
</feature>
<evidence type="ECO:0000259" key="2">
    <source>
        <dbReference type="SMART" id="SM00717"/>
    </source>
</evidence>
<feature type="compositionally biased region" description="Basic and acidic residues" evidence="1">
    <location>
        <begin position="2862"/>
        <end position="2871"/>
    </location>
</feature>
<feature type="compositionally biased region" description="Basic and acidic residues" evidence="1">
    <location>
        <begin position="2368"/>
        <end position="2382"/>
    </location>
</feature>
<feature type="compositionally biased region" description="Low complexity" evidence="1">
    <location>
        <begin position="875"/>
        <end position="900"/>
    </location>
</feature>
<dbReference type="EMBL" id="VFJC01000025">
    <property type="protein sequence ID" value="KAB5528553.1"/>
    <property type="molecule type" value="Genomic_DNA"/>
</dbReference>
<feature type="compositionally biased region" description="Polar residues" evidence="1">
    <location>
        <begin position="1284"/>
        <end position="1316"/>
    </location>
</feature>
<feature type="compositionally biased region" description="Polar residues" evidence="1">
    <location>
        <begin position="2646"/>
        <end position="2667"/>
    </location>
</feature>
<feature type="region of interest" description="Disordered" evidence="1">
    <location>
        <begin position="2557"/>
        <end position="2596"/>
    </location>
</feature>
<feature type="region of interest" description="Disordered" evidence="1">
    <location>
        <begin position="2460"/>
        <end position="2479"/>
    </location>
</feature>
<dbReference type="Proteomes" id="UP000327468">
    <property type="component" value="Chromosome 24"/>
</dbReference>
<feature type="compositionally biased region" description="Polar residues" evidence="1">
    <location>
        <begin position="1391"/>
        <end position="1400"/>
    </location>
</feature>
<feature type="compositionally biased region" description="Acidic residues" evidence="1">
    <location>
        <begin position="753"/>
        <end position="762"/>
    </location>
</feature>
<feature type="region of interest" description="Disordered" evidence="1">
    <location>
        <begin position="1951"/>
        <end position="1973"/>
    </location>
</feature>
<dbReference type="GO" id="GO:0000126">
    <property type="term" value="C:transcription factor TFIIIB complex"/>
    <property type="evidence" value="ECO:0007669"/>
    <property type="project" value="TreeGrafter"/>
</dbReference>
<evidence type="ECO:0000313" key="4">
    <source>
        <dbReference type="Proteomes" id="UP000327468"/>
    </source>
</evidence>
<feature type="compositionally biased region" description="Basic and acidic residues" evidence="1">
    <location>
        <begin position="2748"/>
        <end position="2768"/>
    </location>
</feature>
<feature type="region of interest" description="Disordered" evidence="1">
    <location>
        <begin position="2235"/>
        <end position="2449"/>
    </location>
</feature>
<protein>
    <recommendedName>
        <fullName evidence="2">Myb-like domain-containing protein</fullName>
    </recommendedName>
</protein>
<feature type="compositionally biased region" description="Basic and acidic residues" evidence="1">
    <location>
        <begin position="1955"/>
        <end position="1968"/>
    </location>
</feature>
<feature type="compositionally biased region" description="Pro residues" evidence="1">
    <location>
        <begin position="227"/>
        <end position="248"/>
    </location>
</feature>
<feature type="compositionally biased region" description="Polar residues" evidence="1">
    <location>
        <begin position="39"/>
        <end position="49"/>
    </location>
</feature>
<feature type="compositionally biased region" description="Basic and acidic residues" evidence="1">
    <location>
        <begin position="1587"/>
        <end position="1596"/>
    </location>
</feature>
<name>A0A5N5KE06_PANHP</name>
<organism evidence="3 4">
    <name type="scientific">Pangasianodon hypophthalmus</name>
    <name type="common">Striped catfish</name>
    <name type="synonym">Helicophagus hypophthalmus</name>
    <dbReference type="NCBI Taxonomy" id="310915"/>
    <lineage>
        <taxon>Eukaryota</taxon>
        <taxon>Metazoa</taxon>
        <taxon>Chordata</taxon>
        <taxon>Craniata</taxon>
        <taxon>Vertebrata</taxon>
        <taxon>Euteleostomi</taxon>
        <taxon>Actinopterygii</taxon>
        <taxon>Neopterygii</taxon>
        <taxon>Teleostei</taxon>
        <taxon>Ostariophysi</taxon>
        <taxon>Siluriformes</taxon>
        <taxon>Pangasiidae</taxon>
        <taxon>Pangasianodon</taxon>
    </lineage>
</organism>
<dbReference type="InterPro" id="IPR039467">
    <property type="entry name" value="TFIIIB_B''_Myb"/>
</dbReference>
<dbReference type="GO" id="GO:0001156">
    <property type="term" value="F:TFIIIC-class transcription factor complex binding"/>
    <property type="evidence" value="ECO:0007669"/>
    <property type="project" value="TreeGrafter"/>
</dbReference>
<feature type="region of interest" description="Disordered" evidence="1">
    <location>
        <begin position="2639"/>
        <end position="2913"/>
    </location>
</feature>
<feature type="compositionally biased region" description="Polar residues" evidence="1">
    <location>
        <begin position="2954"/>
        <end position="2969"/>
    </location>
</feature>
<evidence type="ECO:0000256" key="1">
    <source>
        <dbReference type="SAM" id="MobiDB-lite"/>
    </source>
</evidence>
<gene>
    <name evidence="3" type="ORF">PHYPO_G00141530</name>
</gene>
<feature type="compositionally biased region" description="Low complexity" evidence="1">
    <location>
        <begin position="2462"/>
        <end position="2471"/>
    </location>
</feature>
<feature type="compositionally biased region" description="Low complexity" evidence="1">
    <location>
        <begin position="100"/>
        <end position="112"/>
    </location>
</feature>
<dbReference type="InterPro" id="IPR009057">
    <property type="entry name" value="Homeodomain-like_sf"/>
</dbReference>
<proteinExistence type="predicted"/>
<dbReference type="PANTHER" id="PTHR22929:SF0">
    <property type="entry name" value="TRANSCRIPTION FACTOR TFIIIB COMPONENT B'' HOMOLOG"/>
    <property type="match status" value="1"/>
</dbReference>
<feature type="compositionally biased region" description="Polar residues" evidence="1">
    <location>
        <begin position="2837"/>
        <end position="2859"/>
    </location>
</feature>
<reference evidence="3 4" key="1">
    <citation type="submission" date="2019-06" db="EMBL/GenBank/DDBJ databases">
        <title>A chromosome-scale genome assembly of the striped catfish, Pangasianodon hypophthalmus.</title>
        <authorList>
            <person name="Wen M."/>
            <person name="Zahm M."/>
            <person name="Roques C."/>
            <person name="Cabau C."/>
            <person name="Klopp C."/>
            <person name="Donnadieu C."/>
            <person name="Jouanno E."/>
            <person name="Avarre J.-C."/>
            <person name="Campet M."/>
            <person name="Ha T.T.T."/>
            <person name="Dugue R."/>
            <person name="Lampietro C."/>
            <person name="Louis A."/>
            <person name="Herpin A."/>
            <person name="Echchiki A."/>
            <person name="Berthelot C."/>
            <person name="Parey E."/>
            <person name="Roest-Crollius H."/>
            <person name="Braasch I."/>
            <person name="Postlethwait J."/>
            <person name="Bobe J."/>
            <person name="Montfort J."/>
            <person name="Bouchez O."/>
            <person name="Begum T."/>
            <person name="Schartl M."/>
            <person name="Guiguen Y."/>
        </authorList>
    </citation>
    <scope>NUCLEOTIDE SEQUENCE [LARGE SCALE GENOMIC DNA]</scope>
    <source>
        <strain evidence="3 4">Indonesia</strain>
        <tissue evidence="3">Blood</tissue>
    </source>
</reference>
<feature type="compositionally biased region" description="Basic and acidic residues" evidence="1">
    <location>
        <begin position="1682"/>
        <end position="1693"/>
    </location>
</feature>
<feature type="domain" description="Myb-like" evidence="2">
    <location>
        <begin position="433"/>
        <end position="481"/>
    </location>
</feature>
<feature type="region of interest" description="Disordered" evidence="1">
    <location>
        <begin position="1859"/>
        <end position="1897"/>
    </location>
</feature>
<dbReference type="PANTHER" id="PTHR22929">
    <property type="entry name" value="RNA POLYMERASE III TRANSCRIPTION INITIATION FACTOR B"/>
    <property type="match status" value="1"/>
</dbReference>
<dbReference type="GO" id="GO:0070898">
    <property type="term" value="P:RNA polymerase III preinitiation complex assembly"/>
    <property type="evidence" value="ECO:0007669"/>
    <property type="project" value="TreeGrafter"/>
</dbReference>
<feature type="compositionally biased region" description="Basic residues" evidence="1">
    <location>
        <begin position="520"/>
        <end position="536"/>
    </location>
</feature>
<accession>A0A5N5KE06</accession>
<feature type="compositionally biased region" description="Polar residues" evidence="1">
    <location>
        <begin position="856"/>
        <end position="871"/>
    </location>
</feature>